<protein>
    <submittedName>
        <fullName evidence="2">PilT protein domain protein</fullName>
    </submittedName>
</protein>
<dbReference type="KEGG" id="tid:Thein_1968"/>
<organism evidence="2 3">
    <name type="scientific">Thermodesulfatator indicus (strain DSM 15286 / JCM 11887 / CIR29812)</name>
    <dbReference type="NCBI Taxonomy" id="667014"/>
    <lineage>
        <taxon>Bacteria</taxon>
        <taxon>Pseudomonadati</taxon>
        <taxon>Thermodesulfobacteriota</taxon>
        <taxon>Thermodesulfobacteria</taxon>
        <taxon>Thermodesulfobacteriales</taxon>
        <taxon>Thermodesulfatatoraceae</taxon>
        <taxon>Thermodesulfatator</taxon>
    </lineage>
</organism>
<proteinExistence type="predicted"/>
<accession>F8ACP3</accession>
<name>F8ACP3_THEID</name>
<keyword evidence="3" id="KW-1185">Reference proteome</keyword>
<evidence type="ECO:0000259" key="1">
    <source>
        <dbReference type="SMART" id="SM00670"/>
    </source>
</evidence>
<dbReference type="eggNOG" id="COG1848">
    <property type="taxonomic scope" value="Bacteria"/>
</dbReference>
<evidence type="ECO:0000313" key="3">
    <source>
        <dbReference type="Proteomes" id="UP000006793"/>
    </source>
</evidence>
<dbReference type="InterPro" id="IPR002716">
    <property type="entry name" value="PIN_dom"/>
</dbReference>
<gene>
    <name evidence="2" type="ordered locus">Thein_1968</name>
</gene>
<dbReference type="PANTHER" id="PTHR39677:SF4">
    <property type="entry name" value="RIBONUCLEASE VAPC6"/>
    <property type="match status" value="1"/>
</dbReference>
<dbReference type="HOGENOM" id="CLU_1601927_0_0_0"/>
<reference evidence="2 3" key="2">
    <citation type="journal article" date="2012" name="Stand. Genomic Sci.">
        <title>Complete genome sequence of the thermophilic sulfate-reducing ocean bacterium Thermodesulfatator indicus type strain (CIR29812(T)).</title>
        <authorList>
            <person name="Anderson I."/>
            <person name="Saunders E."/>
            <person name="Lapidus A."/>
            <person name="Nolan M."/>
            <person name="Lucas S."/>
            <person name="Tice H."/>
            <person name="Del Rio T.G."/>
            <person name="Cheng J.F."/>
            <person name="Han C."/>
            <person name="Tapia R."/>
            <person name="Goodwin L.A."/>
            <person name="Pitluck S."/>
            <person name="Liolios K."/>
            <person name="Mavromatis K."/>
            <person name="Pagani I."/>
            <person name="Ivanova N."/>
            <person name="Mikhailova N."/>
            <person name="Pati A."/>
            <person name="Chen A."/>
            <person name="Palaniappan K."/>
            <person name="Land M."/>
            <person name="Hauser L."/>
            <person name="Jeffries C.D."/>
            <person name="Chang Y.J."/>
            <person name="Brambilla E.M."/>
            <person name="Rohde M."/>
            <person name="Spring S."/>
            <person name="Goker M."/>
            <person name="Detter J.C."/>
            <person name="Woyke T."/>
            <person name="Bristow J."/>
            <person name="Eisen J.A."/>
            <person name="Markowitz V."/>
            <person name="Hugenholtz P."/>
            <person name="Kyrpides N.C."/>
            <person name="Klenk H.P."/>
        </authorList>
    </citation>
    <scope>NUCLEOTIDE SEQUENCE [LARGE SCALE GENOMIC DNA]</scope>
    <source>
        <strain evidence="3">DSM 15286 / JCM 11887 / CIR29812</strain>
    </source>
</reference>
<dbReference type="OrthoDB" id="1722766at2"/>
<feature type="domain" description="PIN" evidence="1">
    <location>
        <begin position="10"/>
        <end position="154"/>
    </location>
</feature>
<dbReference type="Pfam" id="PF01850">
    <property type="entry name" value="PIN"/>
    <property type="match status" value="1"/>
</dbReference>
<sequence>MVDLKHLYQKKIFVDSNAFIYFFTGQCNNLAKEIFSFAEKKWLTLITTVRVLDEVCFKVMIISAKAKFGIETKVLKRLKRDRSKIKLVAEDVQRVIEFVNKARIEVKGISYTELKKMPYIMDAHGLFGNDALILATIQRFNLKYLLSSDKDFDRISFVERIDPRLT</sequence>
<dbReference type="Gene3D" id="3.40.50.1010">
    <property type="entry name" value="5'-nuclease"/>
    <property type="match status" value="1"/>
</dbReference>
<dbReference type="AlphaFoldDB" id="F8ACP3"/>
<dbReference type="RefSeq" id="WP_013908561.1">
    <property type="nucleotide sequence ID" value="NC_015681.1"/>
</dbReference>
<dbReference type="SUPFAM" id="SSF88723">
    <property type="entry name" value="PIN domain-like"/>
    <property type="match status" value="1"/>
</dbReference>
<reference evidence="3" key="1">
    <citation type="submission" date="2011-04" db="EMBL/GenBank/DDBJ databases">
        <title>The complete genome of Thermodesulfatator indicus DSM 15286.</title>
        <authorList>
            <person name="Lucas S."/>
            <person name="Copeland A."/>
            <person name="Lapidus A."/>
            <person name="Bruce D."/>
            <person name="Goodwin L."/>
            <person name="Pitluck S."/>
            <person name="Peters L."/>
            <person name="Kyrpides N."/>
            <person name="Mavromatis K."/>
            <person name="Pagani I."/>
            <person name="Ivanova N."/>
            <person name="Saunders L."/>
            <person name="Detter J.C."/>
            <person name="Tapia R."/>
            <person name="Han C."/>
            <person name="Land M."/>
            <person name="Hauser L."/>
            <person name="Markowitz V."/>
            <person name="Cheng J.-F."/>
            <person name="Hugenholtz P."/>
            <person name="Woyke T."/>
            <person name="Wu D."/>
            <person name="Spring S."/>
            <person name="Schroeder M."/>
            <person name="Brambilla E."/>
            <person name="Klenk H.-P."/>
            <person name="Eisen J.A."/>
        </authorList>
    </citation>
    <scope>NUCLEOTIDE SEQUENCE [LARGE SCALE GENOMIC DNA]</scope>
    <source>
        <strain evidence="3">DSM 15286 / JCM 11887 / CIR29812</strain>
    </source>
</reference>
<dbReference type="InParanoid" id="F8ACP3"/>
<dbReference type="Proteomes" id="UP000006793">
    <property type="component" value="Chromosome"/>
</dbReference>
<dbReference type="PANTHER" id="PTHR39677">
    <property type="entry name" value="RIBONUCLEASE VAPC6"/>
    <property type="match status" value="1"/>
</dbReference>
<dbReference type="PaxDb" id="667014-Thein_1968"/>
<dbReference type="EMBL" id="CP002683">
    <property type="protein sequence ID" value="AEH45822.1"/>
    <property type="molecule type" value="Genomic_DNA"/>
</dbReference>
<dbReference type="InterPro" id="IPR029060">
    <property type="entry name" value="PIN-like_dom_sf"/>
</dbReference>
<dbReference type="STRING" id="667014.Thein_1968"/>
<evidence type="ECO:0000313" key="2">
    <source>
        <dbReference type="EMBL" id="AEH45822.1"/>
    </source>
</evidence>
<dbReference type="SMART" id="SM00670">
    <property type="entry name" value="PINc"/>
    <property type="match status" value="1"/>
</dbReference>